<feature type="transmembrane region" description="Helical" evidence="8">
    <location>
        <begin position="45"/>
        <end position="66"/>
    </location>
</feature>
<evidence type="ECO:0000256" key="7">
    <source>
        <dbReference type="ARBA" id="ARBA00023136"/>
    </source>
</evidence>
<feature type="transmembrane region" description="Helical" evidence="8">
    <location>
        <begin position="136"/>
        <end position="159"/>
    </location>
</feature>
<dbReference type="PANTHER" id="PTHR30269:SF37">
    <property type="entry name" value="MEMBRANE TRANSPORTER PROTEIN"/>
    <property type="match status" value="1"/>
</dbReference>
<evidence type="ECO:0000256" key="4">
    <source>
        <dbReference type="ARBA" id="ARBA00022475"/>
    </source>
</evidence>
<sequence>MPPLVEYLFPVIAAFAAAVVSSCAGFGGAILLLPVLSAIFGVQRALPILACAQLVGNAARALFGYAELQPRIVLLFAVGLVPAAVLGTLYLTQFSESTARPLVATIVCIAALLEAGEAFGRLPSFFKSIKPPQEPGAWFSAAGAFVGFISAIGGTAGPLPNAFFLRLQLSPAAYIANEGAAMGLLHLAKLVSFGLGDWTRTADIPLMAVMAVSMVMGTYAGKRLLTRIPVARYRKGLALWMIFAAASLFFVSAD</sequence>
<dbReference type="Pfam" id="PF01925">
    <property type="entry name" value="TauE"/>
    <property type="match status" value="1"/>
</dbReference>
<evidence type="ECO:0000256" key="8">
    <source>
        <dbReference type="RuleBase" id="RU363041"/>
    </source>
</evidence>
<feature type="transmembrane region" description="Helical" evidence="8">
    <location>
        <begin position="98"/>
        <end position="116"/>
    </location>
</feature>
<protein>
    <recommendedName>
        <fullName evidence="8">Probable membrane transporter protein</fullName>
    </recommendedName>
</protein>
<dbReference type="STRING" id="869212.Turpa_3744"/>
<keyword evidence="7 8" id="KW-0472">Membrane</keyword>
<accession>I4BAS1</accession>
<dbReference type="Proteomes" id="UP000006048">
    <property type="component" value="Chromosome"/>
</dbReference>
<dbReference type="KEGG" id="tpx:Turpa_3744"/>
<keyword evidence="4 8" id="KW-1003">Cell membrane</keyword>
<dbReference type="AlphaFoldDB" id="I4BAS1"/>
<keyword evidence="5 8" id="KW-0812">Transmembrane</keyword>
<keyword evidence="6 8" id="KW-1133">Transmembrane helix</keyword>
<proteinExistence type="inferred from homology"/>
<evidence type="ECO:0000256" key="2">
    <source>
        <dbReference type="ARBA" id="ARBA00009142"/>
    </source>
</evidence>
<comment type="similarity">
    <text evidence="2 8">Belongs to the 4-toluene sulfonate uptake permease (TSUP) (TC 2.A.102) family.</text>
</comment>
<evidence type="ECO:0000256" key="6">
    <source>
        <dbReference type="ARBA" id="ARBA00022989"/>
    </source>
</evidence>
<dbReference type="GO" id="GO:0005886">
    <property type="term" value="C:plasma membrane"/>
    <property type="evidence" value="ECO:0007669"/>
    <property type="project" value="UniProtKB-SubCell"/>
</dbReference>
<evidence type="ECO:0000313" key="9">
    <source>
        <dbReference type="EMBL" id="AFM14378.1"/>
    </source>
</evidence>
<dbReference type="HOGENOM" id="CLU_054750_4_0_12"/>
<reference evidence="9 10" key="1">
    <citation type="submission" date="2012-06" db="EMBL/GenBank/DDBJ databases">
        <title>The complete chromosome of genome of Turneriella parva DSM 21527.</title>
        <authorList>
            <consortium name="US DOE Joint Genome Institute (JGI-PGF)"/>
            <person name="Lucas S."/>
            <person name="Han J."/>
            <person name="Lapidus A."/>
            <person name="Bruce D."/>
            <person name="Goodwin L."/>
            <person name="Pitluck S."/>
            <person name="Peters L."/>
            <person name="Kyrpides N."/>
            <person name="Mavromatis K."/>
            <person name="Ivanova N."/>
            <person name="Mikhailova N."/>
            <person name="Chertkov O."/>
            <person name="Detter J.C."/>
            <person name="Tapia R."/>
            <person name="Han C."/>
            <person name="Land M."/>
            <person name="Hauser L."/>
            <person name="Markowitz V."/>
            <person name="Cheng J.-F."/>
            <person name="Hugenholtz P."/>
            <person name="Woyke T."/>
            <person name="Wu D."/>
            <person name="Gronow S."/>
            <person name="Wellnitz S."/>
            <person name="Brambilla E."/>
            <person name="Klenk H.-P."/>
            <person name="Eisen J.A."/>
        </authorList>
    </citation>
    <scope>NUCLEOTIDE SEQUENCE [LARGE SCALE GENOMIC DNA]</scope>
    <source>
        <strain evidence="10">ATCC BAA-1111 / DSM 21527 / NCTC 11395 / H</strain>
    </source>
</reference>
<dbReference type="InterPro" id="IPR052017">
    <property type="entry name" value="TSUP"/>
</dbReference>
<evidence type="ECO:0000256" key="3">
    <source>
        <dbReference type="ARBA" id="ARBA00022448"/>
    </source>
</evidence>
<keyword evidence="10" id="KW-1185">Reference proteome</keyword>
<evidence type="ECO:0000313" key="10">
    <source>
        <dbReference type="Proteomes" id="UP000006048"/>
    </source>
</evidence>
<gene>
    <name evidence="9" type="ordered locus">Turpa_3744</name>
</gene>
<dbReference type="OrthoDB" id="119832at2"/>
<name>I4BAS1_TURPD</name>
<dbReference type="PANTHER" id="PTHR30269">
    <property type="entry name" value="TRANSMEMBRANE PROTEIN YFCA"/>
    <property type="match status" value="1"/>
</dbReference>
<evidence type="ECO:0000256" key="1">
    <source>
        <dbReference type="ARBA" id="ARBA00004651"/>
    </source>
</evidence>
<feature type="transmembrane region" description="Helical" evidence="8">
    <location>
        <begin position="237"/>
        <end position="253"/>
    </location>
</feature>
<keyword evidence="3" id="KW-0813">Transport</keyword>
<dbReference type="InterPro" id="IPR002781">
    <property type="entry name" value="TM_pro_TauE-like"/>
</dbReference>
<feature type="transmembrane region" description="Helical" evidence="8">
    <location>
        <begin position="72"/>
        <end position="91"/>
    </location>
</feature>
<evidence type="ECO:0000256" key="5">
    <source>
        <dbReference type="ARBA" id="ARBA00022692"/>
    </source>
</evidence>
<comment type="subcellular location">
    <subcellularLocation>
        <location evidence="1 8">Cell membrane</location>
        <topology evidence="1 8">Multi-pass membrane protein</topology>
    </subcellularLocation>
</comment>
<dbReference type="RefSeq" id="WP_014804855.1">
    <property type="nucleotide sequence ID" value="NC_018020.1"/>
</dbReference>
<feature type="transmembrane region" description="Helical" evidence="8">
    <location>
        <begin position="12"/>
        <end position="33"/>
    </location>
</feature>
<organism evidence="9 10">
    <name type="scientific">Turneriella parva (strain ATCC BAA-1111 / DSM 21527 / NCTC 11395 / H)</name>
    <name type="common">Leptospira parva</name>
    <dbReference type="NCBI Taxonomy" id="869212"/>
    <lineage>
        <taxon>Bacteria</taxon>
        <taxon>Pseudomonadati</taxon>
        <taxon>Spirochaetota</taxon>
        <taxon>Spirochaetia</taxon>
        <taxon>Leptospirales</taxon>
        <taxon>Leptospiraceae</taxon>
        <taxon>Turneriella</taxon>
    </lineage>
</organism>
<dbReference type="EMBL" id="CP002959">
    <property type="protein sequence ID" value="AFM14378.1"/>
    <property type="molecule type" value="Genomic_DNA"/>
</dbReference>